<dbReference type="AlphaFoldDB" id="A0A9P5P4Z6"/>
<organism evidence="2 3">
    <name type="scientific">Rhodocollybia butyracea</name>
    <dbReference type="NCBI Taxonomy" id="206335"/>
    <lineage>
        <taxon>Eukaryota</taxon>
        <taxon>Fungi</taxon>
        <taxon>Dikarya</taxon>
        <taxon>Basidiomycota</taxon>
        <taxon>Agaricomycotina</taxon>
        <taxon>Agaricomycetes</taxon>
        <taxon>Agaricomycetidae</taxon>
        <taxon>Agaricales</taxon>
        <taxon>Marasmiineae</taxon>
        <taxon>Omphalotaceae</taxon>
        <taxon>Rhodocollybia</taxon>
    </lineage>
</organism>
<feature type="region of interest" description="Disordered" evidence="1">
    <location>
        <begin position="47"/>
        <end position="69"/>
    </location>
</feature>
<sequence>MSTKFSQKTRSGWTFLEILTEDSPDDMAVLQLDFAGDMDELAKEAIKHHGGLKHKRDSEADHTAEPPPNALAQPLVQEYPILSLPKTGVAETARYVLTMAPLHSELKSKALPIAEGGWIATNASCYGAKVKRNLEDMKAKGFTHIPWKGKVPVCVVDNQDRVVLVAAGQPNDPSYATDAECMAELMLKMGESTDWEKEEKHHGRGDYSYADYGWSYGKGQQQPQCLGGQRQEMMARFVNKPCTQRVAAFQSASFALWFPKSYAEFHRQNLQLKEKIPTFEGNIKGSVYLCCTANCGPNSWTHIHQDGLNCAGACCTVTSGGPFDPTKGGQLIIWDLKLIFDFPPGSTILLPSALFRHLNIPIQKGEKRVSSPSTPLEAFIVGLSMEMLKERPEHWRRVLEMFSTIDELRAGIIE</sequence>
<dbReference type="Gene3D" id="3.60.130.30">
    <property type="match status" value="1"/>
</dbReference>
<name>A0A9P5P4Z6_9AGAR</name>
<evidence type="ECO:0000256" key="1">
    <source>
        <dbReference type="SAM" id="MobiDB-lite"/>
    </source>
</evidence>
<dbReference type="EMBL" id="JADNRY010000759">
    <property type="protein sequence ID" value="KAF9027690.1"/>
    <property type="molecule type" value="Genomic_DNA"/>
</dbReference>
<evidence type="ECO:0000313" key="2">
    <source>
        <dbReference type="EMBL" id="KAF9027690.1"/>
    </source>
</evidence>
<accession>A0A9P5P4Z6</accession>
<keyword evidence="3" id="KW-1185">Reference proteome</keyword>
<gene>
    <name evidence="2" type="ORF">BDP27DRAFT_1437082</name>
</gene>
<comment type="caution">
    <text evidence="2">The sequence shown here is derived from an EMBL/GenBank/DDBJ whole genome shotgun (WGS) entry which is preliminary data.</text>
</comment>
<dbReference type="Proteomes" id="UP000772434">
    <property type="component" value="Unassembled WGS sequence"/>
</dbReference>
<dbReference type="OrthoDB" id="3253621at2759"/>
<proteinExistence type="predicted"/>
<protein>
    <submittedName>
        <fullName evidence="2">Uncharacterized protein</fullName>
    </submittedName>
</protein>
<reference evidence="2" key="1">
    <citation type="submission" date="2020-11" db="EMBL/GenBank/DDBJ databases">
        <authorList>
            <consortium name="DOE Joint Genome Institute"/>
            <person name="Ahrendt S."/>
            <person name="Riley R."/>
            <person name="Andreopoulos W."/>
            <person name="Labutti K."/>
            <person name="Pangilinan J."/>
            <person name="Ruiz-Duenas F.J."/>
            <person name="Barrasa J.M."/>
            <person name="Sanchez-Garcia M."/>
            <person name="Camarero S."/>
            <person name="Miyauchi S."/>
            <person name="Serrano A."/>
            <person name="Linde D."/>
            <person name="Babiker R."/>
            <person name="Drula E."/>
            <person name="Ayuso-Fernandez I."/>
            <person name="Pacheco R."/>
            <person name="Padilla G."/>
            <person name="Ferreira P."/>
            <person name="Barriuso J."/>
            <person name="Kellner H."/>
            <person name="Castanera R."/>
            <person name="Alfaro M."/>
            <person name="Ramirez L."/>
            <person name="Pisabarro A.G."/>
            <person name="Kuo A."/>
            <person name="Tritt A."/>
            <person name="Lipzen A."/>
            <person name="He G."/>
            <person name="Yan M."/>
            <person name="Ng V."/>
            <person name="Cullen D."/>
            <person name="Martin F."/>
            <person name="Rosso M.-N."/>
            <person name="Henrissat B."/>
            <person name="Hibbett D."/>
            <person name="Martinez A.T."/>
            <person name="Grigoriev I.V."/>
        </authorList>
    </citation>
    <scope>NUCLEOTIDE SEQUENCE</scope>
    <source>
        <strain evidence="2">AH 40177</strain>
    </source>
</reference>
<evidence type="ECO:0000313" key="3">
    <source>
        <dbReference type="Proteomes" id="UP000772434"/>
    </source>
</evidence>